<dbReference type="GO" id="GO:0005643">
    <property type="term" value="C:nuclear pore"/>
    <property type="evidence" value="ECO:0007669"/>
    <property type="project" value="TreeGrafter"/>
</dbReference>
<keyword evidence="5 11" id="KW-0963">Cytoplasm</keyword>
<dbReference type="Proteomes" id="UP000053259">
    <property type="component" value="Unassembled WGS sequence"/>
</dbReference>
<dbReference type="InParanoid" id="A0A0D2A0J3"/>
<evidence type="ECO:0000256" key="2">
    <source>
        <dbReference type="ARBA" id="ARBA00009466"/>
    </source>
</evidence>
<keyword evidence="16" id="KW-1185">Reference proteome</keyword>
<evidence type="ECO:0000256" key="9">
    <source>
        <dbReference type="ARBA" id="ARBA00023242"/>
    </source>
</evidence>
<dbReference type="GO" id="GO:0071528">
    <property type="term" value="P:tRNA re-export from nucleus"/>
    <property type="evidence" value="ECO:0007669"/>
    <property type="project" value="UniProtKB-UniRule"/>
</dbReference>
<evidence type="ECO:0000256" key="5">
    <source>
        <dbReference type="ARBA" id="ARBA00022490"/>
    </source>
</evidence>
<dbReference type="Gene3D" id="1.25.10.10">
    <property type="entry name" value="Leucine-rich Repeat Variant"/>
    <property type="match status" value="1"/>
</dbReference>
<dbReference type="OrthoDB" id="26399at2759"/>
<organism evidence="15 16">
    <name type="scientific">Verruconis gallopava</name>
    <dbReference type="NCBI Taxonomy" id="253628"/>
    <lineage>
        <taxon>Eukaryota</taxon>
        <taxon>Fungi</taxon>
        <taxon>Dikarya</taxon>
        <taxon>Ascomycota</taxon>
        <taxon>Pezizomycotina</taxon>
        <taxon>Dothideomycetes</taxon>
        <taxon>Pleosporomycetidae</taxon>
        <taxon>Venturiales</taxon>
        <taxon>Sympoventuriaceae</taxon>
        <taxon>Verruconis</taxon>
    </lineage>
</organism>
<evidence type="ECO:0000256" key="6">
    <source>
        <dbReference type="ARBA" id="ARBA00022555"/>
    </source>
</evidence>
<dbReference type="Pfam" id="PF19282">
    <property type="entry name" value="Exportin-T"/>
    <property type="match status" value="1"/>
</dbReference>
<evidence type="ECO:0000256" key="11">
    <source>
        <dbReference type="RuleBase" id="RU366037"/>
    </source>
</evidence>
<dbReference type="Pfam" id="PF08389">
    <property type="entry name" value="Xpo1"/>
    <property type="match status" value="1"/>
</dbReference>
<evidence type="ECO:0000256" key="7">
    <source>
        <dbReference type="ARBA" id="ARBA00022694"/>
    </source>
</evidence>
<feature type="compositionally biased region" description="Acidic residues" evidence="12">
    <location>
        <begin position="622"/>
        <end position="635"/>
    </location>
</feature>
<evidence type="ECO:0000256" key="3">
    <source>
        <dbReference type="ARBA" id="ARBA00018928"/>
    </source>
</evidence>
<evidence type="ECO:0000256" key="12">
    <source>
        <dbReference type="SAM" id="MobiDB-lite"/>
    </source>
</evidence>
<comment type="similarity">
    <text evidence="2 11">Belongs to the exportin family.</text>
</comment>
<dbReference type="GO" id="GO:0031267">
    <property type="term" value="F:small GTPase binding"/>
    <property type="evidence" value="ECO:0007669"/>
    <property type="project" value="InterPro"/>
</dbReference>
<gene>
    <name evidence="15" type="ORF">PV09_08338</name>
</gene>
<dbReference type="SUPFAM" id="SSF48371">
    <property type="entry name" value="ARM repeat"/>
    <property type="match status" value="1"/>
</dbReference>
<evidence type="ECO:0000259" key="14">
    <source>
        <dbReference type="Pfam" id="PF19282"/>
    </source>
</evidence>
<dbReference type="RefSeq" id="XP_016210032.1">
    <property type="nucleotide sequence ID" value="XM_016362215.1"/>
</dbReference>
<dbReference type="GeneID" id="27316311"/>
<dbReference type="AlphaFoldDB" id="A0A0D2A0J3"/>
<feature type="domain" description="Exportin-T C-terminal" evidence="14">
    <location>
        <begin position="345"/>
        <end position="1032"/>
    </location>
</feature>
<reference evidence="15 16" key="1">
    <citation type="submission" date="2015-01" db="EMBL/GenBank/DDBJ databases">
        <title>The Genome Sequence of Ochroconis gallopava CBS43764.</title>
        <authorList>
            <consortium name="The Broad Institute Genomics Platform"/>
            <person name="Cuomo C."/>
            <person name="de Hoog S."/>
            <person name="Gorbushina A."/>
            <person name="Stielow B."/>
            <person name="Teixiera M."/>
            <person name="Abouelleil A."/>
            <person name="Chapman S.B."/>
            <person name="Priest M."/>
            <person name="Young S.K."/>
            <person name="Wortman J."/>
            <person name="Nusbaum C."/>
            <person name="Birren B."/>
        </authorList>
    </citation>
    <scope>NUCLEOTIDE SEQUENCE [LARGE SCALE GENOMIC DNA]</scope>
    <source>
        <strain evidence="15 16">CBS 43764</strain>
    </source>
</reference>
<sequence length="1036" mass="116122">MDIAQVENAINIAWDHTSPPDIKQQALAFIHQLRTDPASWQVCLPLFVQDRQPPDNTRHFLLDALNNSIKSEQVENQARLYIKETLWMYVRKKYGTGSPDDTADSLVIRNKLTQTLTFLFTTLYASGWESFVDDFLDLAGNGSLGRTNISGTALYLRTLESIHDEIADVMIPRTPEEAKRNADLKDLIRARDAQKVSQSWQEILANWRSLDLNIVQMCLRVLARWVSWVDISLVVNETVLQPLLDMAGQQGLKDHSSLEVKVRDAAIDAISETAGKKMVPPAKVQLLEFLNLSTVVGQLIASPPLAELKGTPDYDVDLAEAVAKLVNNVMRDTISVLDTSGVDDQTLQKADALLQIFVPYLLRFFSDEYDEVCSTAMESMTELLGYFRKLGKKEALPQRYATMLPAILNAIIKKMEYDETASWGEEEDQTDEAEFLELRKRLHVLQQNVAAIDEQLYMDTLTNLVANTLNKLGAGSNEINWRELDLALYEMYLFGDLASKNKGLYAKREPSSVAAVRLVEMMTRMMESNVDTYNHPAIQLQYMELCARYIQFFENSQSFIPKALDVFVRYAHHPREKVRAKSWYLFLRFVRGLRGHLGEVSQTIIQAIGDLLTIKATLPVDRDDDSEDEDDDSEVDPGRDPHFDNQCNLFEAIGCISSNSSLPMETRLLYVQSVMNPIFADMEQTLPAVKSGDERAQMQLHHDIKALGTLVRGYTDWMPGVKTSTPPPPEVSAEFLRAAEAILIALESLSSSQLIREASRFAFARLIGGCGVSLFPQLPRWVDGLLTNSSSKIETVFFLAQLKQVMFVFKAEMFGVLDVILSPLLQRIFTRLGESPEGTDDEIQLNDLRKEYINVIGVILNNDLAGVLVSTRNQGYFESVIATIEHFARDPSDLALARTAFGVLTKMVSVWGGPDTAIQVNPNSETPASPTSIPPQPVLPGFDQFIITRFSPLSWSIPATPGFKVQDPVSRQLVAEIAQLQQEILKKTGALYLASIEQELRGMGAADADVNLYLEKLRADPKSFKDFLIGFLGRGR</sequence>
<evidence type="ECO:0000313" key="16">
    <source>
        <dbReference type="Proteomes" id="UP000053259"/>
    </source>
</evidence>
<dbReference type="FunFam" id="1.25.10.10:FF:000355">
    <property type="entry name" value="Exportin-T"/>
    <property type="match status" value="1"/>
</dbReference>
<name>A0A0D2A0J3_9PEZI</name>
<dbReference type="STRING" id="253628.A0A0D2A0J3"/>
<dbReference type="GO" id="GO:0000049">
    <property type="term" value="F:tRNA binding"/>
    <property type="evidence" value="ECO:0007669"/>
    <property type="project" value="UniProtKB-UniRule"/>
</dbReference>
<accession>A0A0D2A0J3</accession>
<evidence type="ECO:0000313" key="15">
    <source>
        <dbReference type="EMBL" id="KIW00163.1"/>
    </source>
</evidence>
<keyword evidence="9 11" id="KW-0539">Nucleus</keyword>
<dbReference type="InterPro" id="IPR016024">
    <property type="entry name" value="ARM-type_fold"/>
</dbReference>
<dbReference type="FunCoup" id="A0A0D2A0J3">
    <property type="interactions" value="1021"/>
</dbReference>
<keyword evidence="4 11" id="KW-0813">Transport</keyword>
<evidence type="ECO:0000256" key="4">
    <source>
        <dbReference type="ARBA" id="ARBA00022448"/>
    </source>
</evidence>
<dbReference type="InterPro" id="IPR040017">
    <property type="entry name" value="XPOT"/>
</dbReference>
<proteinExistence type="inferred from homology"/>
<comment type="subcellular location">
    <subcellularLocation>
        <location evidence="1 11">Cytoplasm</location>
    </subcellularLocation>
    <subcellularLocation>
        <location evidence="11">Nucleus</location>
    </subcellularLocation>
    <text evidence="11">Shuttles between the nucleus and the cytoplasm.</text>
</comment>
<dbReference type="VEuPathDB" id="FungiDB:PV09_08338"/>
<evidence type="ECO:0000256" key="8">
    <source>
        <dbReference type="ARBA" id="ARBA00022884"/>
    </source>
</evidence>
<dbReference type="GO" id="GO:0005737">
    <property type="term" value="C:cytoplasm"/>
    <property type="evidence" value="ECO:0007669"/>
    <property type="project" value="UniProtKB-SubCell"/>
</dbReference>
<evidence type="ECO:0000259" key="13">
    <source>
        <dbReference type="Pfam" id="PF08389"/>
    </source>
</evidence>
<dbReference type="GO" id="GO:0016363">
    <property type="term" value="C:nuclear matrix"/>
    <property type="evidence" value="ECO:0007669"/>
    <property type="project" value="TreeGrafter"/>
</dbReference>
<comment type="function">
    <text evidence="10">tRNA nucleus export receptor which facilitates tRNA translocation across the nuclear pore complex. Involved in pre-tRNA splicing, probably by affecting the interaction of pre-tRNA with splicing endonuclease.</text>
</comment>
<keyword evidence="6 11" id="KW-0820">tRNA-binding</keyword>
<dbReference type="InterPro" id="IPR045546">
    <property type="entry name" value="Exportin-T_C"/>
</dbReference>
<keyword evidence="7" id="KW-0819">tRNA processing</keyword>
<dbReference type="HOGENOM" id="CLU_004414_0_1_1"/>
<protein>
    <recommendedName>
        <fullName evidence="3 11">Exportin-T</fullName>
    </recommendedName>
    <alternativeName>
        <fullName evidence="11">Exportin(tRNA)</fullName>
    </alternativeName>
    <alternativeName>
        <fullName evidence="11">tRNA exportin</fullName>
    </alternativeName>
</protein>
<evidence type="ECO:0000256" key="1">
    <source>
        <dbReference type="ARBA" id="ARBA00004496"/>
    </source>
</evidence>
<dbReference type="InterPro" id="IPR011989">
    <property type="entry name" value="ARM-like"/>
</dbReference>
<dbReference type="PANTHER" id="PTHR15952">
    <property type="entry name" value="EXPORTIN-T/LOS1"/>
    <property type="match status" value="1"/>
</dbReference>
<evidence type="ECO:0000256" key="10">
    <source>
        <dbReference type="ARBA" id="ARBA00025147"/>
    </source>
</evidence>
<feature type="region of interest" description="Disordered" evidence="12">
    <location>
        <begin position="619"/>
        <end position="641"/>
    </location>
</feature>
<dbReference type="InterPro" id="IPR013598">
    <property type="entry name" value="Exportin-1/Importin-b-like"/>
</dbReference>
<dbReference type="GO" id="GO:0008033">
    <property type="term" value="P:tRNA processing"/>
    <property type="evidence" value="ECO:0007669"/>
    <property type="project" value="UniProtKB-KW"/>
</dbReference>
<dbReference type="EMBL" id="KN847567">
    <property type="protein sequence ID" value="KIW00163.1"/>
    <property type="molecule type" value="Genomic_DNA"/>
</dbReference>
<keyword evidence="8 11" id="KW-0694">RNA-binding</keyword>
<feature type="domain" description="Exportin-1/Importin-beta-like" evidence="13">
    <location>
        <begin position="107"/>
        <end position="255"/>
    </location>
</feature>
<dbReference type="PANTHER" id="PTHR15952:SF11">
    <property type="entry name" value="EXPORTIN-T"/>
    <property type="match status" value="1"/>
</dbReference>